<evidence type="ECO:0000313" key="2">
    <source>
        <dbReference type="Proteomes" id="UP001241377"/>
    </source>
</evidence>
<evidence type="ECO:0000313" key="1">
    <source>
        <dbReference type="EMBL" id="KAJ9092496.1"/>
    </source>
</evidence>
<accession>A0ACC2V0F8</accession>
<name>A0ACC2V0F8_9TREE</name>
<dbReference type="EMBL" id="JASBWR010000135">
    <property type="protein sequence ID" value="KAJ9092496.1"/>
    <property type="molecule type" value="Genomic_DNA"/>
</dbReference>
<sequence length="1025" mass="114304">MAHQPFDTRPAGDRVRSSSMRNTSRRDNDDDDYSRTRLVEGGERSRVDDMRRTRSGAQQTDSRHVKDGRSRDPGYARNERRKDGHHCRPGRESGSSLIAEIETLTAKLKRELQGNRCVPWDRSVEKAARQLRTAHTVLLFEHHTNPSAQNIDQLWMTTSYWVITAFRTMISEVEKKVASASAGGIVENQSRYVRRNGSNRGTSVEGEREREREKQSGPVELRKLLQRFQRFLTTEITFYQWLIRKLVKRFDLFGKHVNASELKNYLEMLNEGLESSDMERSEGEIGSPQGNDHVASDPSRPRDRLSTLDFTTLHLTREETHKKLQLVHKALLCLGDISRYKELYGPERERKRQERILAEGGTVTMRGKRNGKAGPVGARLKDNEERFRRAKQYYMVAKGFLPDNGNPFNQLAVISVEIGDTFDAIYHYHRALAVSQPFKSAGHNLRRSLDKASRDWTTYVTERKAEKGQGETIVFDDLVKGSEVDMFKNEEVIMQAIDGQAEVSGPELIDSHLDHLAMLIKDRILPSADIVKTVVLALAADWNTMMDQIPPSTLGNTRGDPQYYLVHCLAISQTVCQTALEEIQSCLAPDVLETLATVKFVPIPVSVSPLAGAEAEVDINLSVNITAALRRILPVLRIISKWLKGNIARLVRAEQDGGKAQEEVEIFASTYIDMLRHMEALFPLEQLPKLYDPLEEDYDMKGFSPVKRGMLESCSRSEAERLEAASPRHSSDVHPNETQLMRISDILLDGKLILFQTEAKVLFGFDQTTAKALIEECSLTSPELSASNAQLASLSLLHDVTVQPMPSTFAPPDTRRVEVDVEVASVGAETEDDPVTMAMRATMTDGSSLEDEEGDEKDFDDDEEEEQMVWGGRNTTPPIAVDMGVHGVRPNTSSTASDLLNTLIHGPAVAARNSQASSPTHRASFAEASRPLPNRLFGGNFGSIWAPAVGEVNLTGDMMRSRSGSGAGFPRVQRDMAHSPSIWGPPDVNRTPQQDALNSFASGSDSERHNGAVGDHANPPFTPFG</sequence>
<comment type="caution">
    <text evidence="1">The sequence shown here is derived from an EMBL/GenBank/DDBJ whole genome shotgun (WGS) entry which is preliminary data.</text>
</comment>
<organism evidence="1 2">
    <name type="scientific">Naganishia cerealis</name>
    <dbReference type="NCBI Taxonomy" id="610337"/>
    <lineage>
        <taxon>Eukaryota</taxon>
        <taxon>Fungi</taxon>
        <taxon>Dikarya</taxon>
        <taxon>Basidiomycota</taxon>
        <taxon>Agaricomycotina</taxon>
        <taxon>Tremellomycetes</taxon>
        <taxon>Filobasidiales</taxon>
        <taxon>Filobasidiaceae</taxon>
        <taxon>Naganishia</taxon>
    </lineage>
</organism>
<reference evidence="1" key="1">
    <citation type="submission" date="2023-04" db="EMBL/GenBank/DDBJ databases">
        <title>Draft Genome sequencing of Naganishia species isolated from polar environments using Oxford Nanopore Technology.</title>
        <authorList>
            <person name="Leo P."/>
            <person name="Venkateswaran K."/>
        </authorList>
    </citation>
    <scope>NUCLEOTIDE SEQUENCE</scope>
    <source>
        <strain evidence="1">MNA-CCFEE 5261</strain>
    </source>
</reference>
<dbReference type="Proteomes" id="UP001241377">
    <property type="component" value="Unassembled WGS sequence"/>
</dbReference>
<keyword evidence="2" id="KW-1185">Reference proteome</keyword>
<proteinExistence type="predicted"/>
<gene>
    <name evidence="1" type="ORF">QFC19_008709</name>
</gene>
<protein>
    <submittedName>
        <fullName evidence="1">Uncharacterized protein</fullName>
    </submittedName>
</protein>